<gene>
    <name evidence="1" type="ORF">OSH09_08425</name>
</gene>
<proteinExistence type="predicted"/>
<dbReference type="Gene3D" id="3.40.50.2000">
    <property type="entry name" value="Glycogen Phosphorylase B"/>
    <property type="match status" value="1"/>
</dbReference>
<reference evidence="1 2" key="1">
    <citation type="submission" date="2022-11" db="EMBL/GenBank/DDBJ databases">
        <title>Biodiversity and phylogenetic relationships of bacteria.</title>
        <authorList>
            <person name="Machado R.A.R."/>
            <person name="Bhat A."/>
            <person name="Loulou A."/>
            <person name="Kallel S."/>
        </authorList>
    </citation>
    <scope>NUCLEOTIDE SEQUENCE [LARGE SCALE GENOMIC DNA]</scope>
    <source>
        <strain evidence="1 2">DSM 13975</strain>
    </source>
</reference>
<dbReference type="EMBL" id="JAPKNA010000002">
    <property type="protein sequence ID" value="MCX5464207.1"/>
    <property type="molecule type" value="Genomic_DNA"/>
</dbReference>
<organism evidence="1 2">
    <name type="scientific">Alcaligenes parafaecalis</name>
    <dbReference type="NCBI Taxonomy" id="171260"/>
    <lineage>
        <taxon>Bacteria</taxon>
        <taxon>Pseudomonadati</taxon>
        <taxon>Pseudomonadota</taxon>
        <taxon>Betaproteobacteria</taxon>
        <taxon>Burkholderiales</taxon>
        <taxon>Alcaligenaceae</taxon>
        <taxon>Alcaligenes</taxon>
    </lineage>
</organism>
<evidence type="ECO:0000313" key="1">
    <source>
        <dbReference type="EMBL" id="MCX5464207.1"/>
    </source>
</evidence>
<evidence type="ECO:0008006" key="3">
    <source>
        <dbReference type="Google" id="ProtNLM"/>
    </source>
</evidence>
<dbReference type="Proteomes" id="UP001209916">
    <property type="component" value="Unassembled WGS sequence"/>
</dbReference>
<keyword evidence="2" id="KW-1185">Reference proteome</keyword>
<sequence>MVVFIRSYLRHVDGKLAKYLKVLDEAQIPYHFVGWERGTVPAQKNSNDTYYSRPAALGAGWRSLIGIFFWNLFVLRWLLKNNRNVDLVHAIDLDTAMAVKVYAALCRKPWIFDVYDKYSSLRYFPGVLGRWVDKLENYLLKTANAGILADPCRFEQHGLSPSLLPSVMVLENVPQKSEVQEYVPVSDQQPVKIAYFGVLEAKNRGLEDLLAACEQFPACELHVAGYGPLADLFTQSAQQHSHIHYYGAQSSVQGLQIMQSCQIVVGMYYKRVPNHLFAAPNKYYEHLMLGRAMLTTAGIPTADKVRAHQTGWAVEEGQQAIATWLQGLDIQQIQAAAARARQVWLDQYTNYFDQHYAGQYLQTVRALRRV</sequence>
<protein>
    <recommendedName>
        <fullName evidence="3">Glycosyltransferase</fullName>
    </recommendedName>
</protein>
<name>A0ABT3VL17_9BURK</name>
<dbReference type="SUPFAM" id="SSF53756">
    <property type="entry name" value="UDP-Glycosyltransferase/glycogen phosphorylase"/>
    <property type="match status" value="1"/>
</dbReference>
<accession>A0ABT3VL17</accession>
<dbReference type="RefSeq" id="WP_266120720.1">
    <property type="nucleotide sequence ID" value="NZ_JAPKNA010000002.1"/>
</dbReference>
<comment type="caution">
    <text evidence="1">The sequence shown here is derived from an EMBL/GenBank/DDBJ whole genome shotgun (WGS) entry which is preliminary data.</text>
</comment>
<evidence type="ECO:0000313" key="2">
    <source>
        <dbReference type="Proteomes" id="UP001209916"/>
    </source>
</evidence>